<protein>
    <recommendedName>
        <fullName evidence="2">Myb/SANT-like domain-containing protein</fullName>
    </recommendedName>
</protein>
<evidence type="ECO:0000313" key="4">
    <source>
        <dbReference type="Proteomes" id="UP000250235"/>
    </source>
</evidence>
<dbReference type="PANTHER" id="PTHR46250">
    <property type="entry name" value="MYB/SANT-LIKE DNA-BINDING DOMAIN PROTEIN-RELATED"/>
    <property type="match status" value="1"/>
</dbReference>
<dbReference type="PANTHER" id="PTHR46250:SF15">
    <property type="entry name" value="OS01G0523800 PROTEIN"/>
    <property type="match status" value="1"/>
</dbReference>
<dbReference type="InterPro" id="IPR024752">
    <property type="entry name" value="Myb/SANT-like_dom"/>
</dbReference>
<feature type="compositionally biased region" description="Polar residues" evidence="1">
    <location>
        <begin position="222"/>
        <end position="235"/>
    </location>
</feature>
<accession>A0A2Z7A5Q3</accession>
<evidence type="ECO:0000259" key="2">
    <source>
        <dbReference type="Pfam" id="PF12776"/>
    </source>
</evidence>
<evidence type="ECO:0000256" key="1">
    <source>
        <dbReference type="SAM" id="MobiDB-lite"/>
    </source>
</evidence>
<feature type="region of interest" description="Disordered" evidence="1">
    <location>
        <begin position="213"/>
        <end position="242"/>
    </location>
</feature>
<name>A0A2Z7A5Q3_9LAMI</name>
<dbReference type="Proteomes" id="UP000250235">
    <property type="component" value="Unassembled WGS sequence"/>
</dbReference>
<evidence type="ECO:0000313" key="3">
    <source>
        <dbReference type="EMBL" id="KZV14295.1"/>
    </source>
</evidence>
<gene>
    <name evidence="3" type="ORF">F511_43792</name>
</gene>
<dbReference type="EMBL" id="KV020974">
    <property type="protein sequence ID" value="KZV14295.1"/>
    <property type="molecule type" value="Genomic_DNA"/>
</dbReference>
<sequence>MESGETCGSVVGQVKKGEKTRRTWSAREEEVLVTALKDVISKGWKSENGFKAGYLNLLESAMHLAIPGTNLRGNPQHKEVLVTALKDVISKAIPGTNLRGNPHINSKVHVWKKTYGTLVTLLGKSGVGWNDADKTVEATDETWDAIIKTDSTFRSMRHKHWTHYADWCEIFGSDRATGEHSQTFQNALNDVLKLNDDVPNQFQFGDTDACNTSVAEDDSISETHTPSSKPNSATTSKKRKRKQLNEVDDAIVAAINNLADITKVTMNDLVKQLAAPDNLSDAQDVVLEALRGMNELTEDEQVIAAQLLFNNHNNLALFKRLNDRGKLNLVRRLLSGE</sequence>
<proteinExistence type="predicted"/>
<organism evidence="3 4">
    <name type="scientific">Dorcoceras hygrometricum</name>
    <dbReference type="NCBI Taxonomy" id="472368"/>
    <lineage>
        <taxon>Eukaryota</taxon>
        <taxon>Viridiplantae</taxon>
        <taxon>Streptophyta</taxon>
        <taxon>Embryophyta</taxon>
        <taxon>Tracheophyta</taxon>
        <taxon>Spermatophyta</taxon>
        <taxon>Magnoliopsida</taxon>
        <taxon>eudicotyledons</taxon>
        <taxon>Gunneridae</taxon>
        <taxon>Pentapetalae</taxon>
        <taxon>asterids</taxon>
        <taxon>lamiids</taxon>
        <taxon>Lamiales</taxon>
        <taxon>Gesneriaceae</taxon>
        <taxon>Didymocarpoideae</taxon>
        <taxon>Trichosporeae</taxon>
        <taxon>Loxocarpinae</taxon>
        <taxon>Dorcoceras</taxon>
    </lineage>
</organism>
<keyword evidence="4" id="KW-1185">Reference proteome</keyword>
<dbReference type="Pfam" id="PF12776">
    <property type="entry name" value="Myb_DNA-bind_3"/>
    <property type="match status" value="1"/>
</dbReference>
<dbReference type="AlphaFoldDB" id="A0A2Z7A5Q3"/>
<feature type="domain" description="Myb/SANT-like" evidence="2">
    <location>
        <begin position="100"/>
        <end position="145"/>
    </location>
</feature>
<reference evidence="3 4" key="1">
    <citation type="journal article" date="2015" name="Proc. Natl. Acad. Sci. U.S.A.">
        <title>The resurrection genome of Boea hygrometrica: A blueprint for survival of dehydration.</title>
        <authorList>
            <person name="Xiao L."/>
            <person name="Yang G."/>
            <person name="Zhang L."/>
            <person name="Yang X."/>
            <person name="Zhao S."/>
            <person name="Ji Z."/>
            <person name="Zhou Q."/>
            <person name="Hu M."/>
            <person name="Wang Y."/>
            <person name="Chen M."/>
            <person name="Xu Y."/>
            <person name="Jin H."/>
            <person name="Xiao X."/>
            <person name="Hu G."/>
            <person name="Bao F."/>
            <person name="Hu Y."/>
            <person name="Wan P."/>
            <person name="Li L."/>
            <person name="Deng X."/>
            <person name="Kuang T."/>
            <person name="Xiang C."/>
            <person name="Zhu J.K."/>
            <person name="Oliver M.J."/>
            <person name="He Y."/>
        </authorList>
    </citation>
    <scope>NUCLEOTIDE SEQUENCE [LARGE SCALE GENOMIC DNA]</scope>
    <source>
        <strain evidence="4">cv. XS01</strain>
    </source>
</reference>
<dbReference type="OrthoDB" id="1937145at2759"/>